<dbReference type="SUPFAM" id="SSF53474">
    <property type="entry name" value="alpha/beta-Hydrolases"/>
    <property type="match status" value="1"/>
</dbReference>
<evidence type="ECO:0000313" key="4">
    <source>
        <dbReference type="Proteomes" id="UP000516235"/>
    </source>
</evidence>
<dbReference type="InterPro" id="IPR029058">
    <property type="entry name" value="AB_hydrolase_fold"/>
</dbReference>
<dbReference type="GO" id="GO:0016020">
    <property type="term" value="C:membrane"/>
    <property type="evidence" value="ECO:0007669"/>
    <property type="project" value="TreeGrafter"/>
</dbReference>
<dbReference type="RefSeq" id="WP_171192959.1">
    <property type="nucleotide sequence ID" value="NZ_CP061032.1"/>
</dbReference>
<keyword evidence="5" id="KW-1185">Reference proteome</keyword>
<evidence type="ECO:0000259" key="1">
    <source>
        <dbReference type="Pfam" id="PF00561"/>
    </source>
</evidence>
<dbReference type="PANTHER" id="PTHR43798:SF33">
    <property type="entry name" value="HYDROLASE, PUTATIVE (AFU_ORTHOLOGUE AFUA_2G14860)-RELATED"/>
    <property type="match status" value="1"/>
</dbReference>
<dbReference type="Proteomes" id="UP000516235">
    <property type="component" value="Chromosome"/>
</dbReference>
<organism evidence="3 4">
    <name type="scientific">Corynebacterium lujinxingii</name>
    <dbReference type="NCBI Taxonomy" id="2763010"/>
    <lineage>
        <taxon>Bacteria</taxon>
        <taxon>Bacillati</taxon>
        <taxon>Actinomycetota</taxon>
        <taxon>Actinomycetes</taxon>
        <taxon>Mycobacteriales</taxon>
        <taxon>Corynebacteriaceae</taxon>
        <taxon>Corynebacterium</taxon>
    </lineage>
</organism>
<name>A0A7H0JXQ0_9CORY</name>
<dbReference type="InterPro" id="IPR000073">
    <property type="entry name" value="AB_hydrolase_1"/>
</dbReference>
<evidence type="ECO:0000313" key="2">
    <source>
        <dbReference type="EMBL" id="MBC3177737.1"/>
    </source>
</evidence>
<dbReference type="AlphaFoldDB" id="A0A7H0JXQ0"/>
<dbReference type="GO" id="GO:0016787">
    <property type="term" value="F:hydrolase activity"/>
    <property type="evidence" value="ECO:0007669"/>
    <property type="project" value="UniProtKB-KW"/>
</dbReference>
<gene>
    <name evidence="2" type="ORF">H7348_00185</name>
    <name evidence="3" type="ORF">IAU68_09015</name>
</gene>
<sequence length="255" mass="27075">MTTLHTTEFGNPDAARTVVLLSSIATTHEAWNKQIAVLADDYRVVAVDHRGHGDSPTPNTRPAGVEDLARDVLDALDAAGVGRFCVVGLSFGGAIAQWLAANTDRVDKAVFAATATYLGGEERWAERCGIVRRDGTGALAGALMQAWFTDAFRQSHADEVRWVHDMVERIDDEGYAQNGDALATWDFEAELPKITCPVLTIAGADDASTSPADLDTIAKGVSGPVRSVVISPGAHQVAIENPDAFNSALTSFLAE</sequence>
<dbReference type="InterPro" id="IPR050266">
    <property type="entry name" value="AB_hydrolase_sf"/>
</dbReference>
<evidence type="ECO:0000313" key="5">
    <source>
        <dbReference type="Proteomes" id="UP000642876"/>
    </source>
</evidence>
<dbReference type="Proteomes" id="UP000642876">
    <property type="component" value="Unassembled WGS sequence"/>
</dbReference>
<dbReference type="PANTHER" id="PTHR43798">
    <property type="entry name" value="MONOACYLGLYCEROL LIPASE"/>
    <property type="match status" value="1"/>
</dbReference>
<evidence type="ECO:0000313" key="3">
    <source>
        <dbReference type="EMBL" id="QNP89816.1"/>
    </source>
</evidence>
<dbReference type="EMBL" id="JACMYE010000001">
    <property type="protein sequence ID" value="MBC3177737.1"/>
    <property type="molecule type" value="Genomic_DNA"/>
</dbReference>
<feature type="domain" description="AB hydrolase-1" evidence="1">
    <location>
        <begin position="17"/>
        <end position="242"/>
    </location>
</feature>
<dbReference type="Gene3D" id="3.40.50.1820">
    <property type="entry name" value="alpha/beta hydrolase"/>
    <property type="match status" value="1"/>
</dbReference>
<reference evidence="4 5" key="1">
    <citation type="submission" date="2020-08" db="EMBL/GenBank/DDBJ databases">
        <title>novel species in genus Corynebacterium.</title>
        <authorList>
            <person name="Zhang G."/>
        </authorList>
    </citation>
    <scope>NUCLEOTIDE SEQUENCE [LARGE SCALE GENOMIC DNA]</scope>
    <source>
        <strain evidence="3">Zg-917</strain>
        <strain evidence="4 5">zg-917</strain>
    </source>
</reference>
<accession>A0A7H0JXQ0</accession>
<proteinExistence type="predicted"/>
<dbReference type="KEGG" id="cluj:IAU68_09015"/>
<keyword evidence="3" id="KW-0378">Hydrolase</keyword>
<dbReference type="EMBL" id="CP061032">
    <property type="protein sequence ID" value="QNP89816.1"/>
    <property type="molecule type" value="Genomic_DNA"/>
</dbReference>
<dbReference type="Pfam" id="PF00561">
    <property type="entry name" value="Abhydrolase_1"/>
    <property type="match status" value="1"/>
</dbReference>
<protein>
    <submittedName>
        <fullName evidence="3">Alpha/beta fold hydrolase</fullName>
    </submittedName>
</protein>